<evidence type="ECO:0000256" key="2">
    <source>
        <dbReference type="SAM" id="SignalP"/>
    </source>
</evidence>
<dbReference type="SUPFAM" id="SSF51261">
    <property type="entry name" value="Duplicated hybrid motif"/>
    <property type="match status" value="1"/>
</dbReference>
<dbReference type="InterPro" id="IPR016047">
    <property type="entry name" value="M23ase_b-sheet_dom"/>
</dbReference>
<proteinExistence type="predicted"/>
<dbReference type="PATRIC" id="fig|697284.3.peg.2888"/>
<dbReference type="GO" id="GO:0004222">
    <property type="term" value="F:metalloendopeptidase activity"/>
    <property type="evidence" value="ECO:0007669"/>
    <property type="project" value="TreeGrafter"/>
</dbReference>
<dbReference type="Proteomes" id="UP000029431">
    <property type="component" value="Chromosome"/>
</dbReference>
<keyword evidence="1 2" id="KW-0732">Signal</keyword>
<evidence type="ECO:0000313" key="5">
    <source>
        <dbReference type="Proteomes" id="UP000029431"/>
    </source>
</evidence>
<feature type="chain" id="PRO_5004783973" evidence="2">
    <location>
        <begin position="39"/>
        <end position="364"/>
    </location>
</feature>
<dbReference type="Pfam" id="PF01551">
    <property type="entry name" value="Peptidase_M23"/>
    <property type="match status" value="1"/>
</dbReference>
<dbReference type="PANTHER" id="PTHR21666:SF289">
    <property type="entry name" value="L-ALA--D-GLU ENDOPEPTIDASE"/>
    <property type="match status" value="1"/>
</dbReference>
<protein>
    <submittedName>
        <fullName evidence="4">Peptidase, M23 family</fullName>
    </submittedName>
</protein>
<dbReference type="InterPro" id="IPR050570">
    <property type="entry name" value="Cell_wall_metabolism_enzyme"/>
</dbReference>
<dbReference type="eggNOG" id="COG0739">
    <property type="taxonomic scope" value="Bacteria"/>
</dbReference>
<dbReference type="AlphaFoldDB" id="V9W9H6"/>
<accession>V9W9H6</accession>
<feature type="signal peptide" evidence="2">
    <location>
        <begin position="1"/>
        <end position="38"/>
    </location>
</feature>
<evidence type="ECO:0000256" key="1">
    <source>
        <dbReference type="ARBA" id="ARBA00022729"/>
    </source>
</evidence>
<dbReference type="CDD" id="cd12797">
    <property type="entry name" value="M23_peptidase"/>
    <property type="match status" value="1"/>
</dbReference>
<evidence type="ECO:0000313" key="4">
    <source>
        <dbReference type="EMBL" id="AHD06808.1"/>
    </source>
</evidence>
<feature type="domain" description="M23ase beta-sheet core" evidence="3">
    <location>
        <begin position="237"/>
        <end position="339"/>
    </location>
</feature>
<dbReference type="PANTHER" id="PTHR21666">
    <property type="entry name" value="PEPTIDASE-RELATED"/>
    <property type="match status" value="1"/>
</dbReference>
<organism evidence="4 5">
    <name type="scientific">Paenibacillus larvae subsp. larvae DSM 25430</name>
    <dbReference type="NCBI Taxonomy" id="697284"/>
    <lineage>
        <taxon>Bacteria</taxon>
        <taxon>Bacillati</taxon>
        <taxon>Bacillota</taxon>
        <taxon>Bacilli</taxon>
        <taxon>Bacillales</taxon>
        <taxon>Paenibacillaceae</taxon>
        <taxon>Paenibacillus</taxon>
    </lineage>
</organism>
<dbReference type="MEROPS" id="M23.010"/>
<name>V9W9H6_9BACL</name>
<sequence>MVGMNMMKHRKKATGFIALRFFLCSVLLVSVLCSPAIAAPSSAESPPAKTKSVKPKFKDRRALLKERRDILEKASLATGIPWTLLAAVDQYERTLQLSRKKKPPESVIGITFPKLAWVGMMNPDHEDTNLVSITFFNGVGRDGSGDGVADLNNDADRLAAMAHLIIKKGKTPEDMRIGLWEYYQNTRSVERIEQFAKLYAAFNTLELHEHAFPLPITASYSYQSTWGASRGWGGFRIHEGTDIFAGYGVPVRATCFGVIEVMGWNRYGGWRIGIRDLNNVYHYYAHLSRYEKTLKPGDIVKPGQKIGRIGSSGYGKSGTSGKFPPHLHYGLYRDNGLVDWSFDPYPYLKRWEREDYKKAKTKNK</sequence>
<dbReference type="Gene3D" id="2.70.70.10">
    <property type="entry name" value="Glucose Permease (Domain IIA)"/>
    <property type="match status" value="1"/>
</dbReference>
<evidence type="ECO:0000259" key="3">
    <source>
        <dbReference type="Pfam" id="PF01551"/>
    </source>
</evidence>
<dbReference type="InterPro" id="IPR011055">
    <property type="entry name" value="Dup_hybrid_motif"/>
</dbReference>
<dbReference type="KEGG" id="plv:ERIC2_c30340"/>
<dbReference type="HOGENOM" id="CLU_849020_0_0_9"/>
<gene>
    <name evidence="4" type="ORF">ERIC2_c30340</name>
</gene>
<keyword evidence="5" id="KW-1185">Reference proteome</keyword>
<reference evidence="4 5" key="1">
    <citation type="journal article" date="2014" name="PLoS ONE">
        <title>How to Kill the Honey Bee Larva: Genomic Potential and Virulence Mechanisms of Paenibacillus larvae.</title>
        <authorList>
            <person name="Djukic M."/>
            <person name="Brzuszkiewicz E."/>
            <person name="Funfhaus A."/>
            <person name="Voss J."/>
            <person name="Gollnow K."/>
            <person name="Poppinga L."/>
            <person name="Liesegang H."/>
            <person name="Garcia-Gonzalez E."/>
            <person name="Genersch E."/>
            <person name="Daniel R."/>
        </authorList>
    </citation>
    <scope>NUCLEOTIDE SEQUENCE [LARGE SCALE GENOMIC DNA]</scope>
    <source>
        <strain evidence="4 5">DSM 25430</strain>
    </source>
</reference>
<dbReference type="EMBL" id="CP003355">
    <property type="protein sequence ID" value="AHD06808.1"/>
    <property type="molecule type" value="Genomic_DNA"/>
</dbReference>